<dbReference type="PANTHER" id="PTHR39470">
    <property type="entry name" value="CHROMOSOME 10, WHOLE GENOME SHOTGUN SEQUENCE"/>
    <property type="match status" value="1"/>
</dbReference>
<feature type="transmembrane region" description="Helical" evidence="2">
    <location>
        <begin position="835"/>
        <end position="858"/>
    </location>
</feature>
<feature type="region of interest" description="Disordered" evidence="1">
    <location>
        <begin position="274"/>
        <end position="334"/>
    </location>
</feature>
<feature type="compositionally biased region" description="Low complexity" evidence="1">
    <location>
        <begin position="402"/>
        <end position="424"/>
    </location>
</feature>
<proteinExistence type="predicted"/>
<feature type="compositionally biased region" description="Low complexity" evidence="1">
    <location>
        <begin position="516"/>
        <end position="528"/>
    </location>
</feature>
<feature type="transmembrane region" description="Helical" evidence="2">
    <location>
        <begin position="915"/>
        <end position="934"/>
    </location>
</feature>
<feature type="region of interest" description="Disordered" evidence="1">
    <location>
        <begin position="218"/>
        <end position="253"/>
    </location>
</feature>
<comment type="caution">
    <text evidence="4">The sequence shown here is derived from an EMBL/GenBank/DDBJ whole genome shotgun (WGS) entry which is preliminary data.</text>
</comment>
<dbReference type="Pfam" id="PF25909">
    <property type="entry name" value="zf-C2H2_AHC1"/>
    <property type="match status" value="1"/>
</dbReference>
<dbReference type="AlphaFoldDB" id="A0A3M7ECK1"/>
<feature type="transmembrane region" description="Helical" evidence="2">
    <location>
        <begin position="698"/>
        <end position="718"/>
    </location>
</feature>
<feature type="domain" description="AHC1-like C2H2 zinc-finger" evidence="3">
    <location>
        <begin position="336"/>
        <end position="393"/>
    </location>
</feature>
<evidence type="ECO:0000313" key="5">
    <source>
        <dbReference type="Proteomes" id="UP000269539"/>
    </source>
</evidence>
<feature type="compositionally biased region" description="Basic and acidic residues" evidence="1">
    <location>
        <begin position="618"/>
        <end position="629"/>
    </location>
</feature>
<feature type="region of interest" description="Disordered" evidence="1">
    <location>
        <begin position="41"/>
        <end position="75"/>
    </location>
</feature>
<feature type="region of interest" description="Disordered" evidence="1">
    <location>
        <begin position="512"/>
        <end position="645"/>
    </location>
</feature>
<feature type="transmembrane region" description="Helical" evidence="2">
    <location>
        <begin position="870"/>
        <end position="890"/>
    </location>
</feature>
<accession>A0A3M7ECK1</accession>
<feature type="compositionally biased region" description="Low complexity" evidence="1">
    <location>
        <begin position="460"/>
        <end position="469"/>
    </location>
</feature>
<feature type="transmembrane region" description="Helical" evidence="2">
    <location>
        <begin position="738"/>
        <end position="759"/>
    </location>
</feature>
<dbReference type="Proteomes" id="UP000269539">
    <property type="component" value="Unassembled WGS sequence"/>
</dbReference>
<gene>
    <name evidence="4" type="ORF">D0864_10045</name>
</gene>
<evidence type="ECO:0000313" key="4">
    <source>
        <dbReference type="EMBL" id="RMY74311.1"/>
    </source>
</evidence>
<dbReference type="EMBL" id="QWIO01001315">
    <property type="protein sequence ID" value="RMY74311.1"/>
    <property type="molecule type" value="Genomic_DNA"/>
</dbReference>
<evidence type="ECO:0000256" key="1">
    <source>
        <dbReference type="SAM" id="MobiDB-lite"/>
    </source>
</evidence>
<keyword evidence="2" id="KW-0812">Transmembrane</keyword>
<reference evidence="4 5" key="1">
    <citation type="journal article" date="2018" name="BMC Genomics">
        <title>Genomic evidence for intraspecific hybridization in a clonal and extremely halotolerant yeast.</title>
        <authorList>
            <person name="Gostincar C."/>
            <person name="Stajich J.E."/>
            <person name="Zupancic J."/>
            <person name="Zalar P."/>
            <person name="Gunde-Cimerman N."/>
        </authorList>
    </citation>
    <scope>NUCLEOTIDE SEQUENCE [LARGE SCALE GENOMIC DNA]</scope>
    <source>
        <strain evidence="4 5">EXF-10513</strain>
    </source>
</reference>
<feature type="compositionally biased region" description="Polar residues" evidence="1">
    <location>
        <begin position="425"/>
        <end position="453"/>
    </location>
</feature>
<feature type="compositionally biased region" description="Polar residues" evidence="1">
    <location>
        <begin position="591"/>
        <end position="607"/>
    </location>
</feature>
<evidence type="ECO:0000256" key="2">
    <source>
        <dbReference type="SAM" id="Phobius"/>
    </source>
</evidence>
<feature type="compositionally biased region" description="Polar residues" evidence="1">
    <location>
        <begin position="150"/>
        <end position="159"/>
    </location>
</feature>
<dbReference type="InterPro" id="IPR058706">
    <property type="entry name" value="zf-C2H2_AHC1-like"/>
</dbReference>
<dbReference type="VEuPathDB" id="FungiDB:BTJ68_09656"/>
<sequence>MQSYFKLPWCSDQIAPKMQISGGVCTSPVVDTCVPMLNKLKRKRTESPEAGSLPLPDSSTKKQRLDGDALQQLPPNTMRPAAAHVEPQSKLDIAQTPRAVPSSASTQQSNVSNVVASISQGRADSFTGYEGGPAAKGEASPETKLPPPQAQDNVTTESTKAAAENAQGMSPLQQVIENEFNMQILMKHNELRLIEQELAKCQVALEQLRRCELRPYPGSEGPTASISAGTGSAVAPPPGFTRPSHASPYGVTDGPYSRHYRQWLLPDAQFDPVPEHLLAPADSGPYTGVRSSRGQHTSRKSVQKSVSVPSRGSDAMHSLPNYPVAAPPKDKSAPLVLRRSTDGQLVKLICNNCSRGNFSSIQGFLNHCRIAHKVDYKSHDAAAVDCGRLLEEHELANLSPEAQAQPAAAPKQSVSRPTSTVTTPYKTQNFVHPMNTATATGVSAPQPAKQVSTPKPLPVPSVSQAAPSSHGGRLTPSSQAPRLSAHFAKHKLGGNLEQAISNAKEKVDIGLEDLSSPDPVDTSSPVAPESGSRTLSGANRAGSLAPTGVAQRPTSRKGQRDSTQRHRPSPLAPVPATGLSVPSQGPGKTIESLSEQSPNLSPHTADSNPGLVSDHEDDDHGSASEDEVPHAPIPHPILGVRRGGGCGERMDSMDLDVAVDDAMDGQHGVLIRRNSMLAADENGLRTASGSSTQLGKDALQSLLLFFGPILVPKALAFYRSIKSRPPSTIRNVPTSTSYALMVLFISGLVAFLSTLPVFAPANIFRQTGSRLQTPGGVLLTRLSAIKPPSAEDLKLREVLDDGGLDARLLYAHYGPRVLTTCPFTNTGDIGAGETYFYYALPSIIAPHLLHLFALGIATSGALSGKEGARWRTVAAIAGLVLGVAEIWFTATYDDRPNARSTRLSEIDFVYWKVQVWRGLAIAGLDGVLGWVIWLQATGRAFLNPPSTSERLADHAQDLERTLTRAKGIGVLRNGTVRDAGMRGKADVYWRKEGEIMKDVFEQPETLEAQRNALRRLDTVRVGKEADAYVDSVLGSAQVVRRPQ</sequence>
<feature type="region of interest" description="Disordered" evidence="1">
    <location>
        <begin position="401"/>
        <end position="479"/>
    </location>
</feature>
<name>A0A3M7ECK1_HORWE</name>
<evidence type="ECO:0000259" key="3">
    <source>
        <dbReference type="Pfam" id="PF25909"/>
    </source>
</evidence>
<organism evidence="4 5">
    <name type="scientific">Hortaea werneckii</name>
    <name type="common">Black yeast</name>
    <name type="synonym">Cladosporium werneckii</name>
    <dbReference type="NCBI Taxonomy" id="91943"/>
    <lineage>
        <taxon>Eukaryota</taxon>
        <taxon>Fungi</taxon>
        <taxon>Dikarya</taxon>
        <taxon>Ascomycota</taxon>
        <taxon>Pezizomycotina</taxon>
        <taxon>Dothideomycetes</taxon>
        <taxon>Dothideomycetidae</taxon>
        <taxon>Mycosphaerellales</taxon>
        <taxon>Teratosphaeriaceae</taxon>
        <taxon>Hortaea</taxon>
    </lineage>
</organism>
<feature type="region of interest" description="Disordered" evidence="1">
    <location>
        <begin position="124"/>
        <end position="170"/>
    </location>
</feature>
<keyword evidence="2" id="KW-1133">Transmembrane helix</keyword>
<keyword evidence="2" id="KW-0472">Membrane</keyword>
<dbReference type="PANTHER" id="PTHR39470:SF1">
    <property type="entry name" value="CHORISMATE SYNTHASE PROTEIN"/>
    <property type="match status" value="1"/>
</dbReference>
<protein>
    <recommendedName>
        <fullName evidence="3">AHC1-like C2H2 zinc-finger domain-containing protein</fullName>
    </recommendedName>
</protein>